<reference evidence="1 2" key="1">
    <citation type="submission" date="2015-07" db="EMBL/GenBank/DDBJ databases">
        <title>The genome of Habropoda laboriosa.</title>
        <authorList>
            <person name="Pan H."/>
            <person name="Kapheim K."/>
        </authorList>
    </citation>
    <scope>NUCLEOTIDE SEQUENCE [LARGE SCALE GENOMIC DNA]</scope>
    <source>
        <strain evidence="1">0110345459</strain>
    </source>
</reference>
<evidence type="ECO:0000313" key="2">
    <source>
        <dbReference type="Proteomes" id="UP000053825"/>
    </source>
</evidence>
<gene>
    <name evidence="1" type="ORF">WH47_12311</name>
</gene>
<sequence>MAFMMPVVKNEWDIYKTNRSRRSSECSNPQTCRSRKVSVSLKKPNRTIAEASSRASTQFVSFRSVPFARALRGKRKFLVFAREKSDRVFSCLGSTNVSVALSSFPRKESVLTVISRVKRFIARYVP</sequence>
<dbReference type="EMBL" id="KQ414618">
    <property type="protein sequence ID" value="KOC67981.1"/>
    <property type="molecule type" value="Genomic_DNA"/>
</dbReference>
<dbReference type="PANTHER" id="PTHR38338">
    <property type="entry name" value="AGAP013079-PA"/>
    <property type="match status" value="1"/>
</dbReference>
<protein>
    <submittedName>
        <fullName evidence="1">Uncharacterized protein</fullName>
    </submittedName>
</protein>
<evidence type="ECO:0000313" key="1">
    <source>
        <dbReference type="EMBL" id="KOC67981.1"/>
    </source>
</evidence>
<dbReference type="PANTHER" id="PTHR38338:SF1">
    <property type="entry name" value="AGAP013079-PA"/>
    <property type="match status" value="1"/>
</dbReference>
<organism evidence="1 2">
    <name type="scientific">Habropoda laboriosa</name>
    <dbReference type="NCBI Taxonomy" id="597456"/>
    <lineage>
        <taxon>Eukaryota</taxon>
        <taxon>Metazoa</taxon>
        <taxon>Ecdysozoa</taxon>
        <taxon>Arthropoda</taxon>
        <taxon>Hexapoda</taxon>
        <taxon>Insecta</taxon>
        <taxon>Pterygota</taxon>
        <taxon>Neoptera</taxon>
        <taxon>Endopterygota</taxon>
        <taxon>Hymenoptera</taxon>
        <taxon>Apocrita</taxon>
        <taxon>Aculeata</taxon>
        <taxon>Apoidea</taxon>
        <taxon>Anthophila</taxon>
        <taxon>Apidae</taxon>
        <taxon>Habropoda</taxon>
    </lineage>
</organism>
<dbReference type="OrthoDB" id="6357957at2759"/>
<dbReference type="Proteomes" id="UP000053825">
    <property type="component" value="Unassembled WGS sequence"/>
</dbReference>
<accession>A0A0L7RB63</accession>
<keyword evidence="2" id="KW-1185">Reference proteome</keyword>
<dbReference type="AlphaFoldDB" id="A0A0L7RB63"/>
<name>A0A0L7RB63_9HYME</name>
<proteinExistence type="predicted"/>